<accession>A0A1J6JPP8</accession>
<evidence type="ECO:0000259" key="1">
    <source>
        <dbReference type="PROSITE" id="PS50013"/>
    </source>
</evidence>
<comment type="caution">
    <text evidence="2">The sequence shown here is derived from an EMBL/GenBank/DDBJ whole genome shotgun (WGS) entry which is preliminary data.</text>
</comment>
<dbReference type="InterPro" id="IPR016197">
    <property type="entry name" value="Chromo-like_dom_sf"/>
</dbReference>
<dbReference type="SUPFAM" id="SSF54160">
    <property type="entry name" value="Chromo domain-like"/>
    <property type="match status" value="1"/>
</dbReference>
<dbReference type="Pfam" id="PF24626">
    <property type="entry name" value="SH3_Tf2-1"/>
    <property type="match status" value="1"/>
</dbReference>
<sequence length="230" mass="26507">ARSYLDKVARKIKKFAERKRRPVNYRIGDKVMVKLNPRQFKSLRVINQNLIRRYEGPFEITAKVGKISFRLDMPHHLKIHPVFHASQLKPYHEDMDDAERGQSSRAQIFITPSAIDKKIEAIIDHQLVRGKGWGNSSAQFLVHWKGQSPEEASWEKYEDLWQFKDQVHDYLKLCGAAVVAISSGGACADPSSSLLIFPAMADQNSNLLWLDKFKNSNEYLQHAWQPLEHA</sequence>
<feature type="non-terminal residue" evidence="2">
    <location>
        <position position="1"/>
    </location>
</feature>
<feature type="domain" description="Chromo" evidence="1">
    <location>
        <begin position="117"/>
        <end position="172"/>
    </location>
</feature>
<evidence type="ECO:0000313" key="2">
    <source>
        <dbReference type="EMBL" id="OIT19222.1"/>
    </source>
</evidence>
<dbReference type="InterPro" id="IPR056924">
    <property type="entry name" value="SH3_Tf2-1"/>
</dbReference>
<name>A0A1J6JPP8_NICAT</name>
<dbReference type="InterPro" id="IPR000953">
    <property type="entry name" value="Chromo/chromo_shadow_dom"/>
</dbReference>
<dbReference type="Gene3D" id="2.40.50.40">
    <property type="match status" value="1"/>
</dbReference>
<dbReference type="AlphaFoldDB" id="A0A1J6JPP8"/>
<evidence type="ECO:0000313" key="3">
    <source>
        <dbReference type="Proteomes" id="UP000187609"/>
    </source>
</evidence>
<gene>
    <name evidence="2" type="ORF">A4A49_62090</name>
</gene>
<protein>
    <recommendedName>
        <fullName evidence="1">Chromo domain-containing protein</fullName>
    </recommendedName>
</protein>
<dbReference type="PROSITE" id="PS50013">
    <property type="entry name" value="CHROMO_2"/>
    <property type="match status" value="1"/>
</dbReference>
<dbReference type="PANTHER" id="PTHR46148:SF52">
    <property type="entry name" value="OS04G0603800 PROTEIN"/>
    <property type="match status" value="1"/>
</dbReference>
<reference evidence="2" key="1">
    <citation type="submission" date="2016-11" db="EMBL/GenBank/DDBJ databases">
        <title>The genome of Nicotiana attenuata.</title>
        <authorList>
            <person name="Xu S."/>
            <person name="Brockmoeller T."/>
            <person name="Gaquerel E."/>
            <person name="Navarro A."/>
            <person name="Kuhl H."/>
            <person name="Gase K."/>
            <person name="Ling Z."/>
            <person name="Zhou W."/>
            <person name="Kreitzer C."/>
            <person name="Stanke M."/>
            <person name="Tang H."/>
            <person name="Lyons E."/>
            <person name="Pandey P."/>
            <person name="Pandey S.P."/>
            <person name="Timmermann B."/>
            <person name="Baldwin I.T."/>
        </authorList>
    </citation>
    <scope>NUCLEOTIDE SEQUENCE [LARGE SCALE GENOMIC DNA]</scope>
    <source>
        <strain evidence="2">UT</strain>
    </source>
</reference>
<proteinExistence type="predicted"/>
<dbReference type="PANTHER" id="PTHR46148">
    <property type="entry name" value="CHROMO DOMAIN-CONTAINING PROTEIN"/>
    <property type="match status" value="1"/>
</dbReference>
<dbReference type="InterPro" id="IPR023780">
    <property type="entry name" value="Chromo_domain"/>
</dbReference>
<organism evidence="2 3">
    <name type="scientific">Nicotiana attenuata</name>
    <name type="common">Coyote tobacco</name>
    <dbReference type="NCBI Taxonomy" id="49451"/>
    <lineage>
        <taxon>Eukaryota</taxon>
        <taxon>Viridiplantae</taxon>
        <taxon>Streptophyta</taxon>
        <taxon>Embryophyta</taxon>
        <taxon>Tracheophyta</taxon>
        <taxon>Spermatophyta</taxon>
        <taxon>Magnoliopsida</taxon>
        <taxon>eudicotyledons</taxon>
        <taxon>Gunneridae</taxon>
        <taxon>Pentapetalae</taxon>
        <taxon>asterids</taxon>
        <taxon>lamiids</taxon>
        <taxon>Solanales</taxon>
        <taxon>Solanaceae</taxon>
        <taxon>Nicotianoideae</taxon>
        <taxon>Nicotianeae</taxon>
        <taxon>Nicotiana</taxon>
    </lineage>
</organism>
<dbReference type="Pfam" id="PF00385">
    <property type="entry name" value="Chromo"/>
    <property type="match status" value="1"/>
</dbReference>
<dbReference type="OMA" id="IRRCEGP"/>
<dbReference type="SMART" id="SM00298">
    <property type="entry name" value="CHROMO"/>
    <property type="match status" value="1"/>
</dbReference>
<dbReference type="CDD" id="cd00024">
    <property type="entry name" value="CD_CSD"/>
    <property type="match status" value="1"/>
</dbReference>
<dbReference type="Gramene" id="OIT19222">
    <property type="protein sequence ID" value="OIT19222"/>
    <property type="gene ID" value="A4A49_62090"/>
</dbReference>
<dbReference type="EMBL" id="MJEQ01008944">
    <property type="protein sequence ID" value="OIT19222.1"/>
    <property type="molecule type" value="Genomic_DNA"/>
</dbReference>
<keyword evidence="3" id="KW-1185">Reference proteome</keyword>
<dbReference type="Proteomes" id="UP000187609">
    <property type="component" value="Unassembled WGS sequence"/>
</dbReference>